<evidence type="ECO:0000313" key="5">
    <source>
        <dbReference type="Proteomes" id="UP000834106"/>
    </source>
</evidence>
<evidence type="ECO:0000256" key="2">
    <source>
        <dbReference type="SAM" id="Phobius"/>
    </source>
</evidence>
<dbReference type="InterPro" id="IPR049224">
    <property type="entry name" value="DUF6821"/>
</dbReference>
<feature type="region of interest" description="Disordered" evidence="1">
    <location>
        <begin position="157"/>
        <end position="206"/>
    </location>
</feature>
<reference evidence="4" key="1">
    <citation type="submission" date="2023-05" db="EMBL/GenBank/DDBJ databases">
        <authorList>
            <person name="Huff M."/>
        </authorList>
    </citation>
    <scope>NUCLEOTIDE SEQUENCE</scope>
</reference>
<feature type="transmembrane region" description="Helical" evidence="2">
    <location>
        <begin position="236"/>
        <end position="256"/>
    </location>
</feature>
<dbReference type="InterPro" id="IPR045883">
    <property type="entry name" value="At4g13530-like"/>
</dbReference>
<gene>
    <name evidence="4" type="ORF">FPE_LOCUS1704</name>
</gene>
<feature type="compositionally biased region" description="Basic and acidic residues" evidence="1">
    <location>
        <begin position="180"/>
        <end position="189"/>
    </location>
</feature>
<feature type="domain" description="DUF6821" evidence="3">
    <location>
        <begin position="183"/>
        <end position="301"/>
    </location>
</feature>
<dbReference type="PANTHER" id="PTHR33646">
    <property type="entry name" value="GB|AAF00631.1"/>
    <property type="match status" value="1"/>
</dbReference>
<dbReference type="Proteomes" id="UP000834106">
    <property type="component" value="Chromosome 1"/>
</dbReference>
<feature type="region of interest" description="Disordered" evidence="1">
    <location>
        <begin position="48"/>
        <end position="111"/>
    </location>
</feature>
<organism evidence="4 5">
    <name type="scientific">Fraxinus pennsylvanica</name>
    <dbReference type="NCBI Taxonomy" id="56036"/>
    <lineage>
        <taxon>Eukaryota</taxon>
        <taxon>Viridiplantae</taxon>
        <taxon>Streptophyta</taxon>
        <taxon>Embryophyta</taxon>
        <taxon>Tracheophyta</taxon>
        <taxon>Spermatophyta</taxon>
        <taxon>Magnoliopsida</taxon>
        <taxon>eudicotyledons</taxon>
        <taxon>Gunneridae</taxon>
        <taxon>Pentapetalae</taxon>
        <taxon>asterids</taxon>
        <taxon>lamiids</taxon>
        <taxon>Lamiales</taxon>
        <taxon>Oleaceae</taxon>
        <taxon>Oleeae</taxon>
        <taxon>Fraxinus</taxon>
    </lineage>
</organism>
<dbReference type="PANTHER" id="PTHR33646:SF6">
    <property type="entry name" value="TRANSMEMBRANE PROTEIN"/>
    <property type="match status" value="1"/>
</dbReference>
<feature type="compositionally biased region" description="Basic and acidic residues" evidence="1">
    <location>
        <begin position="93"/>
        <end position="111"/>
    </location>
</feature>
<evidence type="ECO:0000256" key="1">
    <source>
        <dbReference type="SAM" id="MobiDB-lite"/>
    </source>
</evidence>
<keyword evidence="2" id="KW-0812">Transmembrane</keyword>
<keyword evidence="5" id="KW-1185">Reference proteome</keyword>
<dbReference type="EMBL" id="OU503036">
    <property type="protein sequence ID" value="CAI9754273.1"/>
    <property type="molecule type" value="Genomic_DNA"/>
</dbReference>
<evidence type="ECO:0000313" key="4">
    <source>
        <dbReference type="EMBL" id="CAI9754273.1"/>
    </source>
</evidence>
<proteinExistence type="predicted"/>
<keyword evidence="2" id="KW-1133">Transmembrane helix</keyword>
<evidence type="ECO:0000259" key="3">
    <source>
        <dbReference type="Pfam" id="PF20705"/>
    </source>
</evidence>
<sequence length="317" mass="35775">MDIVAGTDEFQDWELLHPNSDLHNSPDSFSSVEEIGLIQPNYFSLDIRNQYVDDSDDKRSGESNNPSRIDPGSVENSSRSLNKDPGEFWSDSSSDRSDERKNSDFEAKNEMDLFQTKKKQVDFEGSHEIDEIEEKYSKNLENFYSDFDGVVVDSMKRNDTGENSEVGPEENPDSQGGTELLREEEHNNSKETIGNGSESINENGAPVNDEIEKRRVVWWKMPIEILKYCLSRVSPVRAVSVAAAVMGIVILGRSLYKMMKKSRGLEIKVTIDDKKVSQFMSRAARLNEAFSVVKRVPVIRPTLPAVGVTPWPAMSLR</sequence>
<accession>A0AAD2DJD1</accession>
<protein>
    <recommendedName>
        <fullName evidence="3">DUF6821 domain-containing protein</fullName>
    </recommendedName>
</protein>
<feature type="compositionally biased region" description="Polar residues" evidence="1">
    <location>
        <begin position="190"/>
        <end position="202"/>
    </location>
</feature>
<dbReference type="Pfam" id="PF20705">
    <property type="entry name" value="DUF6821"/>
    <property type="match status" value="1"/>
</dbReference>
<dbReference type="AlphaFoldDB" id="A0AAD2DJD1"/>
<name>A0AAD2DJD1_9LAMI</name>
<keyword evidence="2" id="KW-0472">Membrane</keyword>